<dbReference type="PATRIC" id="fig|1121318.3.peg.541"/>
<evidence type="ECO:0000313" key="2">
    <source>
        <dbReference type="Proteomes" id="UP000037043"/>
    </source>
</evidence>
<dbReference type="RefSeq" id="WP_052220134.1">
    <property type="nucleotide sequence ID" value="NZ_LHUR01000011.1"/>
</dbReference>
<gene>
    <name evidence="1" type="ORF">CLHOM_05380</name>
</gene>
<sequence length="125" mass="14273">MSSLMSQIESVKTAIDKIGQFANSEEKDILIKLTGIIEEMANRIEKMENIQGEINEYVTILDENLGNMEDEIYGFEEEEEEFDPFDYVDIKCSECGEILAVEKELINSEKSIICPNCHNNISIKN</sequence>
<proteinExistence type="predicted"/>
<name>A0A0L6ZDA5_9CLOT</name>
<dbReference type="InterPro" id="IPR054688">
    <property type="entry name" value="CD1247_N"/>
</dbReference>
<dbReference type="STRING" id="36844.SAMN04488501_104182"/>
<dbReference type="Proteomes" id="UP000037043">
    <property type="component" value="Unassembled WGS sequence"/>
</dbReference>
<reference evidence="2" key="1">
    <citation type="submission" date="2015-08" db="EMBL/GenBank/DDBJ databases">
        <title>Genome sequence of the strict anaerobe Clostridium homopropionicum LuHBu1 (DSM 5847T).</title>
        <authorList>
            <person name="Poehlein A."/>
            <person name="Beck M."/>
            <person name="Schiel-Bengelsdorf B."/>
            <person name="Bengelsdorf F.R."/>
            <person name="Daniel R."/>
            <person name="Duerre P."/>
        </authorList>
    </citation>
    <scope>NUCLEOTIDE SEQUENCE [LARGE SCALE GENOMIC DNA]</scope>
    <source>
        <strain evidence="2">DSM 5847</strain>
    </source>
</reference>
<protein>
    <recommendedName>
        <fullName evidence="3">Zinc ribbon domain-containing protein</fullName>
    </recommendedName>
</protein>
<organism evidence="1 2">
    <name type="scientific">Clostridium homopropionicum DSM 5847</name>
    <dbReference type="NCBI Taxonomy" id="1121318"/>
    <lineage>
        <taxon>Bacteria</taxon>
        <taxon>Bacillati</taxon>
        <taxon>Bacillota</taxon>
        <taxon>Clostridia</taxon>
        <taxon>Eubacteriales</taxon>
        <taxon>Clostridiaceae</taxon>
        <taxon>Clostridium</taxon>
    </lineage>
</organism>
<evidence type="ECO:0008006" key="3">
    <source>
        <dbReference type="Google" id="ProtNLM"/>
    </source>
</evidence>
<dbReference type="NCBIfam" id="NF045650">
    <property type="entry name" value="CD1247_Nterm"/>
    <property type="match status" value="1"/>
</dbReference>
<dbReference type="AlphaFoldDB" id="A0A0L6ZDA5"/>
<dbReference type="EMBL" id="LHUR01000011">
    <property type="protein sequence ID" value="KOA20950.1"/>
    <property type="molecule type" value="Genomic_DNA"/>
</dbReference>
<evidence type="ECO:0000313" key="1">
    <source>
        <dbReference type="EMBL" id="KOA20950.1"/>
    </source>
</evidence>
<keyword evidence="2" id="KW-1185">Reference proteome</keyword>
<accession>A0A0L6ZDA5</accession>
<comment type="caution">
    <text evidence="1">The sequence shown here is derived from an EMBL/GenBank/DDBJ whole genome shotgun (WGS) entry which is preliminary data.</text>
</comment>